<dbReference type="Proteomes" id="UP001152178">
    <property type="component" value="Unassembled WGS sequence"/>
</dbReference>
<organism evidence="1 2">
    <name type="scientific">Mesorhizobium qingshengii</name>
    <dbReference type="NCBI Taxonomy" id="1165689"/>
    <lineage>
        <taxon>Bacteria</taxon>
        <taxon>Pseudomonadati</taxon>
        <taxon>Pseudomonadota</taxon>
        <taxon>Alphaproteobacteria</taxon>
        <taxon>Hyphomicrobiales</taxon>
        <taxon>Phyllobacteriaceae</taxon>
        <taxon>Mesorhizobium</taxon>
    </lineage>
</organism>
<proteinExistence type="predicted"/>
<protein>
    <submittedName>
        <fullName evidence="1">Class I SAM-dependent methyltransferase</fullName>
    </submittedName>
</protein>
<dbReference type="SUPFAM" id="SSF53335">
    <property type="entry name" value="S-adenosyl-L-methionine-dependent methyltransferases"/>
    <property type="match status" value="1"/>
</dbReference>
<accession>A0ABT4QR56</accession>
<evidence type="ECO:0000313" key="1">
    <source>
        <dbReference type="EMBL" id="MCZ8544032.1"/>
    </source>
</evidence>
<keyword evidence="2" id="KW-1185">Reference proteome</keyword>
<evidence type="ECO:0000313" key="2">
    <source>
        <dbReference type="Proteomes" id="UP001152178"/>
    </source>
</evidence>
<dbReference type="GO" id="GO:0008168">
    <property type="term" value="F:methyltransferase activity"/>
    <property type="evidence" value="ECO:0007669"/>
    <property type="project" value="UniProtKB-KW"/>
</dbReference>
<dbReference type="InterPro" id="IPR029063">
    <property type="entry name" value="SAM-dependent_MTases_sf"/>
</dbReference>
<sequence length="304" mass="34221">MSEAATEHSGDRRSSGKYRQAAACRRARFSQGPSGEGKGCWSLPDHEACYACEAPKDRDPQMPSLKQLIKKPVYALSSRFATGKLERVVREIENAEREELSRGTFLEAKIRQIGLRYDPRGLYGEDVDDMNFHAPGLWQIPRQLAEAMVLLASQPIFSFLEVGTCDGFTFSFMAACLSRLNPGLKATTIDIAPTLPTSARIVFKTPVAFLAGKTSDAFADEVFDLVLIDGNHAYEWVARDYQNVGRQARLCMFHDINDRFCGDDAVPKFWRELKIEELGRADFHEFLFHSNSDRVMGIGIRIKR</sequence>
<dbReference type="EMBL" id="JAPFQA010000002">
    <property type="protein sequence ID" value="MCZ8544032.1"/>
    <property type="molecule type" value="Genomic_DNA"/>
</dbReference>
<comment type="caution">
    <text evidence="1">The sequence shown here is derived from an EMBL/GenBank/DDBJ whole genome shotgun (WGS) entry which is preliminary data.</text>
</comment>
<name>A0ABT4QR56_9HYPH</name>
<dbReference type="Gene3D" id="3.40.50.150">
    <property type="entry name" value="Vaccinia Virus protein VP39"/>
    <property type="match status" value="1"/>
</dbReference>
<dbReference type="Pfam" id="PF13578">
    <property type="entry name" value="Methyltransf_24"/>
    <property type="match status" value="1"/>
</dbReference>
<keyword evidence="1" id="KW-0808">Transferase</keyword>
<gene>
    <name evidence="1" type="ORF">OOJ09_07570</name>
</gene>
<dbReference type="GO" id="GO:0032259">
    <property type="term" value="P:methylation"/>
    <property type="evidence" value="ECO:0007669"/>
    <property type="project" value="UniProtKB-KW"/>
</dbReference>
<dbReference type="RefSeq" id="WP_269904589.1">
    <property type="nucleotide sequence ID" value="NZ_JAPFQA010000002.1"/>
</dbReference>
<reference evidence="1" key="1">
    <citation type="submission" date="2022-11" db="EMBL/GenBank/DDBJ databases">
        <authorList>
            <person name="Coimbra C."/>
        </authorList>
    </citation>
    <scope>NUCLEOTIDE SEQUENCE</scope>
    <source>
        <strain evidence="1">Jales19</strain>
    </source>
</reference>
<keyword evidence="1" id="KW-0489">Methyltransferase</keyword>